<gene>
    <name evidence="2" type="ORF">SEMRO_139_G064920.1</name>
</gene>
<evidence type="ECO:0000256" key="1">
    <source>
        <dbReference type="SAM" id="MobiDB-lite"/>
    </source>
</evidence>
<organism evidence="2 3">
    <name type="scientific">Seminavis robusta</name>
    <dbReference type="NCBI Taxonomy" id="568900"/>
    <lineage>
        <taxon>Eukaryota</taxon>
        <taxon>Sar</taxon>
        <taxon>Stramenopiles</taxon>
        <taxon>Ochrophyta</taxon>
        <taxon>Bacillariophyta</taxon>
        <taxon>Bacillariophyceae</taxon>
        <taxon>Bacillariophycidae</taxon>
        <taxon>Naviculales</taxon>
        <taxon>Naviculaceae</taxon>
        <taxon>Seminavis</taxon>
    </lineage>
</organism>
<dbReference type="OrthoDB" id="53403at2759"/>
<reference evidence="2" key="1">
    <citation type="submission" date="2020-06" db="EMBL/GenBank/DDBJ databases">
        <authorList>
            <consortium name="Plant Systems Biology data submission"/>
        </authorList>
    </citation>
    <scope>NUCLEOTIDE SEQUENCE</scope>
    <source>
        <strain evidence="2">D6</strain>
    </source>
</reference>
<name>A0A9N8DFY6_9STRA</name>
<dbReference type="EMBL" id="CAICTM010000138">
    <property type="protein sequence ID" value="CAB9502517.1"/>
    <property type="molecule type" value="Genomic_DNA"/>
</dbReference>
<proteinExistence type="predicted"/>
<evidence type="ECO:0000313" key="3">
    <source>
        <dbReference type="Proteomes" id="UP001153069"/>
    </source>
</evidence>
<dbReference type="AlphaFoldDB" id="A0A9N8DFY6"/>
<accession>A0A9N8DFY6</accession>
<keyword evidence="3" id="KW-1185">Reference proteome</keyword>
<sequence length="186" mass="20431">MEQAERTVRSDYCCHLMVPGKKQAAPVSLVAKTYREALPALAWLMEHITGQQMSGRVHRNVKDDRDQVLEGTFPNDPAGDDGLPLPYWLFQSTGWSVLACSLIPAGGDNQNPSEGQDRAVVLQTSIDNLVFRLGKEAIGNLDIFVDPYGEYSFAVGDPNQAETVRQETTTAFQKNNAHTDEAPANP</sequence>
<evidence type="ECO:0000313" key="2">
    <source>
        <dbReference type="EMBL" id="CAB9502517.1"/>
    </source>
</evidence>
<feature type="compositionally biased region" description="Basic and acidic residues" evidence="1">
    <location>
        <begin position="177"/>
        <end position="186"/>
    </location>
</feature>
<dbReference type="Proteomes" id="UP001153069">
    <property type="component" value="Unassembled WGS sequence"/>
</dbReference>
<feature type="region of interest" description="Disordered" evidence="1">
    <location>
        <begin position="165"/>
        <end position="186"/>
    </location>
</feature>
<protein>
    <submittedName>
        <fullName evidence="2">Uncharacterized protein</fullName>
    </submittedName>
</protein>
<comment type="caution">
    <text evidence="2">The sequence shown here is derived from an EMBL/GenBank/DDBJ whole genome shotgun (WGS) entry which is preliminary data.</text>
</comment>
<feature type="compositionally biased region" description="Polar residues" evidence="1">
    <location>
        <begin position="165"/>
        <end position="176"/>
    </location>
</feature>